<dbReference type="Proteomes" id="UP001408356">
    <property type="component" value="Unassembled WGS sequence"/>
</dbReference>
<keyword evidence="2" id="KW-1185">Reference proteome</keyword>
<accession>A0ABR2VGC1</accession>
<protein>
    <submittedName>
        <fullName evidence="1">Proline iminopeptidase</fullName>
    </submittedName>
</protein>
<evidence type="ECO:0000313" key="2">
    <source>
        <dbReference type="Proteomes" id="UP001408356"/>
    </source>
</evidence>
<dbReference type="PANTHER" id="PTHR43722:SF1">
    <property type="entry name" value="PROLINE IMINOPEPTIDASE"/>
    <property type="match status" value="1"/>
</dbReference>
<proteinExistence type="predicted"/>
<reference evidence="1 2" key="1">
    <citation type="journal article" date="2024" name="J. Plant Pathol.">
        <title>Sequence and assembly of the genome of Seiridium unicorne, isolate CBS 538.82, causal agent of cypress canker disease.</title>
        <authorList>
            <person name="Scali E."/>
            <person name="Rocca G.D."/>
            <person name="Danti R."/>
            <person name="Garbelotto M."/>
            <person name="Barberini S."/>
            <person name="Baroncelli R."/>
            <person name="Emiliani G."/>
        </authorList>
    </citation>
    <scope>NUCLEOTIDE SEQUENCE [LARGE SCALE GENOMIC DNA]</scope>
    <source>
        <strain evidence="1 2">BM-138-508</strain>
    </source>
</reference>
<evidence type="ECO:0000313" key="1">
    <source>
        <dbReference type="EMBL" id="KAK9425959.1"/>
    </source>
</evidence>
<sequence length="245" mass="27318">MSTNQNTVFTLGYKHKEPYGAPLLQTYPERVKSLVLRGVSTMRVAELVHSRRGPNGAAKFYPEMYEQFIGLLPADERKDPIAAYYKRLTSEDEEVLFSAAREWNRWDLTMGYLRCAPDAYARLDDAPLSVTHAKLEAHYFAHAAFLEEGQLLSGPNIDKMKHIPGDFASFNVFRISSSVFENHLTAPSVGAIVQGRYDLTTPPQIAWELHITWPNSTVYSIDAAGHSATRAEQRAVGAANTNKAG</sequence>
<dbReference type="EMBL" id="JARVKF010000009">
    <property type="protein sequence ID" value="KAK9425959.1"/>
    <property type="molecule type" value="Genomic_DNA"/>
</dbReference>
<comment type="caution">
    <text evidence="1">The sequence shown here is derived from an EMBL/GenBank/DDBJ whole genome shotgun (WGS) entry which is preliminary data.</text>
</comment>
<dbReference type="Gene3D" id="3.40.50.1820">
    <property type="entry name" value="alpha/beta hydrolase"/>
    <property type="match status" value="1"/>
</dbReference>
<dbReference type="SUPFAM" id="SSF53474">
    <property type="entry name" value="alpha/beta-Hydrolases"/>
    <property type="match status" value="1"/>
</dbReference>
<gene>
    <name evidence="1" type="ORF">SUNI508_12760</name>
</gene>
<organism evidence="1 2">
    <name type="scientific">Seiridium unicorne</name>
    <dbReference type="NCBI Taxonomy" id="138068"/>
    <lineage>
        <taxon>Eukaryota</taxon>
        <taxon>Fungi</taxon>
        <taxon>Dikarya</taxon>
        <taxon>Ascomycota</taxon>
        <taxon>Pezizomycotina</taxon>
        <taxon>Sordariomycetes</taxon>
        <taxon>Xylariomycetidae</taxon>
        <taxon>Amphisphaeriales</taxon>
        <taxon>Sporocadaceae</taxon>
        <taxon>Seiridium</taxon>
    </lineage>
</organism>
<dbReference type="PANTHER" id="PTHR43722">
    <property type="entry name" value="PROLINE IMINOPEPTIDASE"/>
    <property type="match status" value="1"/>
</dbReference>
<name>A0ABR2VGC1_9PEZI</name>
<dbReference type="InterPro" id="IPR005944">
    <property type="entry name" value="Pro_iminopeptidase"/>
</dbReference>
<dbReference type="InterPro" id="IPR029058">
    <property type="entry name" value="AB_hydrolase_fold"/>
</dbReference>